<dbReference type="KEGG" id="llp:GH975_10960"/>
<dbReference type="EC" id="2.1.1.-" evidence="6"/>
<comment type="similarity">
    <text evidence="1 6">Belongs to the methyltransferase superfamily. PrmA family.</text>
</comment>
<dbReference type="PANTHER" id="PTHR43648">
    <property type="entry name" value="ELECTRON TRANSFER FLAVOPROTEIN BETA SUBUNIT LYSINE METHYLTRANSFERASE"/>
    <property type="match status" value="1"/>
</dbReference>
<evidence type="ECO:0000313" key="7">
    <source>
        <dbReference type="EMBL" id="QGG81055.1"/>
    </source>
</evidence>
<evidence type="ECO:0000256" key="5">
    <source>
        <dbReference type="ARBA" id="ARBA00022691"/>
    </source>
</evidence>
<sequence>MSDWRVLRVAVPAAQAEVIEQVMEDNGALAVTMTDAEDHPLFEPPPGARPLWPRVQIEAIFGQDEDDDLTRAACQNALAGHLGDAAPTLVSQNLADQDWTRLWMDAFKPMRFGQRLWIVPSWHECPAPNDVNLRLDPGLAFGTGTHPTTALCLAWLDGQTEWPGRVLDFGCGSGVLALAALALGSQFADGTDIDPQALTATLDNAERNGLSERIAVHMAEGFSAAPYDLVMANILSGPLVELADTLLSHLNVGGQLVLSGLLEDQAKTVMAAYRCVTFDAPAVIDGWCRLSGRRTH</sequence>
<gene>
    <name evidence="6 7" type="primary">prmA</name>
    <name evidence="7" type="ORF">GH975_10960</name>
</gene>
<proteinExistence type="inferred from homology"/>
<keyword evidence="8" id="KW-1185">Reference proteome</keyword>
<keyword evidence="4 6" id="KW-0808">Transferase</keyword>
<keyword evidence="3 6" id="KW-0489">Methyltransferase</keyword>
<accession>A0A5Q2QJ23</accession>
<evidence type="ECO:0000256" key="3">
    <source>
        <dbReference type="ARBA" id="ARBA00022603"/>
    </source>
</evidence>
<dbReference type="PANTHER" id="PTHR43648:SF1">
    <property type="entry name" value="ELECTRON TRANSFER FLAVOPROTEIN BETA SUBUNIT LYSINE METHYLTRANSFERASE"/>
    <property type="match status" value="1"/>
</dbReference>
<evidence type="ECO:0000256" key="4">
    <source>
        <dbReference type="ARBA" id="ARBA00022679"/>
    </source>
</evidence>
<evidence type="ECO:0000256" key="1">
    <source>
        <dbReference type="ARBA" id="ARBA00009741"/>
    </source>
</evidence>
<keyword evidence="5 6" id="KW-0949">S-adenosyl-L-methionine</keyword>
<feature type="binding site" evidence="6">
    <location>
        <position position="233"/>
    </location>
    <ligand>
        <name>S-adenosyl-L-methionine</name>
        <dbReference type="ChEBI" id="CHEBI:59789"/>
    </ligand>
</feature>
<dbReference type="RefSeq" id="WP_153714558.1">
    <property type="nucleotide sequence ID" value="NZ_CP045871.1"/>
</dbReference>
<feature type="binding site" evidence="6">
    <location>
        <position position="170"/>
    </location>
    <ligand>
        <name>S-adenosyl-L-methionine</name>
        <dbReference type="ChEBI" id="CHEBI:59789"/>
    </ligand>
</feature>
<organism evidence="7 8">
    <name type="scientific">Litorivicinus lipolyticus</name>
    <dbReference type="NCBI Taxonomy" id="418701"/>
    <lineage>
        <taxon>Bacteria</taxon>
        <taxon>Pseudomonadati</taxon>
        <taxon>Pseudomonadota</taxon>
        <taxon>Gammaproteobacteria</taxon>
        <taxon>Oceanospirillales</taxon>
        <taxon>Litorivicinaceae</taxon>
        <taxon>Litorivicinus</taxon>
    </lineage>
</organism>
<dbReference type="Pfam" id="PF06325">
    <property type="entry name" value="PrmA"/>
    <property type="match status" value="1"/>
</dbReference>
<evidence type="ECO:0000313" key="8">
    <source>
        <dbReference type="Proteomes" id="UP000388235"/>
    </source>
</evidence>
<dbReference type="AlphaFoldDB" id="A0A5Q2QJ23"/>
<dbReference type="GO" id="GO:0005829">
    <property type="term" value="C:cytosol"/>
    <property type="evidence" value="ECO:0007669"/>
    <property type="project" value="TreeGrafter"/>
</dbReference>
<dbReference type="HAMAP" id="MF_00735">
    <property type="entry name" value="Methyltr_PrmA"/>
    <property type="match status" value="1"/>
</dbReference>
<dbReference type="EMBL" id="CP045871">
    <property type="protein sequence ID" value="QGG81055.1"/>
    <property type="molecule type" value="Genomic_DNA"/>
</dbReference>
<comment type="function">
    <text evidence="6">Methylates ribosomal protein L11.</text>
</comment>
<feature type="binding site" evidence="6">
    <location>
        <position position="149"/>
    </location>
    <ligand>
        <name>S-adenosyl-L-methionine</name>
        <dbReference type="ChEBI" id="CHEBI:59789"/>
    </ligand>
</feature>
<dbReference type="InterPro" id="IPR050078">
    <property type="entry name" value="Ribosomal_L11_MeTrfase_PrmA"/>
</dbReference>
<dbReference type="Proteomes" id="UP000388235">
    <property type="component" value="Chromosome"/>
</dbReference>
<name>A0A5Q2QJ23_9GAMM</name>
<dbReference type="OrthoDB" id="9785995at2"/>
<keyword evidence="2 6" id="KW-0963">Cytoplasm</keyword>
<keyword evidence="7" id="KW-0689">Ribosomal protein</keyword>
<dbReference type="GO" id="GO:0016279">
    <property type="term" value="F:protein-lysine N-methyltransferase activity"/>
    <property type="evidence" value="ECO:0007669"/>
    <property type="project" value="TreeGrafter"/>
</dbReference>
<protein>
    <recommendedName>
        <fullName evidence="6">Ribosomal protein L11 methyltransferase</fullName>
        <shortName evidence="6">L11 Mtase</shortName>
        <ecNumber evidence="6">2.1.1.-</ecNumber>
    </recommendedName>
</protein>
<dbReference type="GO" id="GO:0032259">
    <property type="term" value="P:methylation"/>
    <property type="evidence" value="ECO:0007669"/>
    <property type="project" value="UniProtKB-KW"/>
</dbReference>
<dbReference type="InterPro" id="IPR029063">
    <property type="entry name" value="SAM-dependent_MTases_sf"/>
</dbReference>
<comment type="catalytic activity">
    <reaction evidence="6">
        <text>L-lysyl-[protein] + 3 S-adenosyl-L-methionine = N(6),N(6),N(6)-trimethyl-L-lysyl-[protein] + 3 S-adenosyl-L-homocysteine + 3 H(+)</text>
        <dbReference type="Rhea" id="RHEA:54192"/>
        <dbReference type="Rhea" id="RHEA-COMP:9752"/>
        <dbReference type="Rhea" id="RHEA-COMP:13826"/>
        <dbReference type="ChEBI" id="CHEBI:15378"/>
        <dbReference type="ChEBI" id="CHEBI:29969"/>
        <dbReference type="ChEBI" id="CHEBI:57856"/>
        <dbReference type="ChEBI" id="CHEBI:59789"/>
        <dbReference type="ChEBI" id="CHEBI:61961"/>
    </reaction>
</comment>
<evidence type="ECO:0000256" key="2">
    <source>
        <dbReference type="ARBA" id="ARBA00022490"/>
    </source>
</evidence>
<dbReference type="PIRSF" id="PIRSF000401">
    <property type="entry name" value="RPL11_MTase"/>
    <property type="match status" value="1"/>
</dbReference>
<reference evidence="7 8" key="1">
    <citation type="submission" date="2019-11" db="EMBL/GenBank/DDBJ databases">
        <authorList>
            <person name="Khan S.A."/>
            <person name="Jeon C.O."/>
            <person name="Chun B.H."/>
        </authorList>
    </citation>
    <scope>NUCLEOTIDE SEQUENCE [LARGE SCALE GENOMIC DNA]</scope>
    <source>
        <strain evidence="7 8">IMCC 1097</strain>
    </source>
</reference>
<dbReference type="GO" id="GO:0005840">
    <property type="term" value="C:ribosome"/>
    <property type="evidence" value="ECO:0007669"/>
    <property type="project" value="UniProtKB-KW"/>
</dbReference>
<evidence type="ECO:0000256" key="6">
    <source>
        <dbReference type="HAMAP-Rule" id="MF_00735"/>
    </source>
</evidence>
<comment type="subcellular location">
    <subcellularLocation>
        <location evidence="6">Cytoplasm</location>
    </subcellularLocation>
</comment>
<dbReference type="InterPro" id="IPR004498">
    <property type="entry name" value="Ribosomal_PrmA_MeTrfase"/>
</dbReference>
<dbReference type="CDD" id="cd02440">
    <property type="entry name" value="AdoMet_MTases"/>
    <property type="match status" value="1"/>
</dbReference>
<dbReference type="Gene3D" id="3.40.50.150">
    <property type="entry name" value="Vaccinia Virus protein VP39"/>
    <property type="match status" value="1"/>
</dbReference>
<dbReference type="SUPFAM" id="SSF53335">
    <property type="entry name" value="S-adenosyl-L-methionine-dependent methyltransferases"/>
    <property type="match status" value="1"/>
</dbReference>
<keyword evidence="7" id="KW-0687">Ribonucleoprotein</keyword>
<feature type="binding site" evidence="6">
    <location>
        <position position="192"/>
    </location>
    <ligand>
        <name>S-adenosyl-L-methionine</name>
        <dbReference type="ChEBI" id="CHEBI:59789"/>
    </ligand>
</feature>
<dbReference type="NCBIfam" id="TIGR00406">
    <property type="entry name" value="prmA"/>
    <property type="match status" value="1"/>
</dbReference>